<keyword evidence="4" id="KW-1185">Reference proteome</keyword>
<gene>
    <name evidence="3" type="ORF">BC936DRAFT_149598</name>
</gene>
<organism evidence="3 4">
    <name type="scientific">Jimgerdemannia flammicorona</name>
    <dbReference type="NCBI Taxonomy" id="994334"/>
    <lineage>
        <taxon>Eukaryota</taxon>
        <taxon>Fungi</taxon>
        <taxon>Fungi incertae sedis</taxon>
        <taxon>Mucoromycota</taxon>
        <taxon>Mucoromycotina</taxon>
        <taxon>Endogonomycetes</taxon>
        <taxon>Endogonales</taxon>
        <taxon>Endogonaceae</taxon>
        <taxon>Jimgerdemannia</taxon>
    </lineage>
</organism>
<keyword evidence="2" id="KW-0472">Membrane</keyword>
<dbReference type="AlphaFoldDB" id="A0A433D0J8"/>
<name>A0A433D0J8_9FUNG</name>
<keyword evidence="2" id="KW-1133">Transmembrane helix</keyword>
<feature type="coiled-coil region" evidence="1">
    <location>
        <begin position="7"/>
        <end position="41"/>
    </location>
</feature>
<protein>
    <submittedName>
        <fullName evidence="3">Uncharacterized protein</fullName>
    </submittedName>
</protein>
<keyword evidence="1" id="KW-0175">Coiled coil</keyword>
<sequence length="154" mass="17838">MSTTAEVSKLEDQYETLKTEHETLNAKYDTLKAKYEALKSKLELGSYNSIITFALDQNWAHGKFEFGIFCIIIYIVLQIIFVIKFDYEYIRKVLVKTFPRDIHATFDALDVFPALSHTNVFQIVELSDNGLNLWRFDVETEDDSVGDSHCLRGR</sequence>
<evidence type="ECO:0000256" key="2">
    <source>
        <dbReference type="SAM" id="Phobius"/>
    </source>
</evidence>
<reference evidence="3 4" key="1">
    <citation type="journal article" date="2018" name="New Phytol.">
        <title>Phylogenomics of Endogonaceae and evolution of mycorrhizas within Mucoromycota.</title>
        <authorList>
            <person name="Chang Y."/>
            <person name="Desiro A."/>
            <person name="Na H."/>
            <person name="Sandor L."/>
            <person name="Lipzen A."/>
            <person name="Clum A."/>
            <person name="Barry K."/>
            <person name="Grigoriev I.V."/>
            <person name="Martin F.M."/>
            <person name="Stajich J.E."/>
            <person name="Smith M.E."/>
            <person name="Bonito G."/>
            <person name="Spatafora J.W."/>
        </authorList>
    </citation>
    <scope>NUCLEOTIDE SEQUENCE [LARGE SCALE GENOMIC DNA]</scope>
    <source>
        <strain evidence="3 4">GMNB39</strain>
    </source>
</reference>
<evidence type="ECO:0000313" key="4">
    <source>
        <dbReference type="Proteomes" id="UP000268093"/>
    </source>
</evidence>
<evidence type="ECO:0000256" key="1">
    <source>
        <dbReference type="SAM" id="Coils"/>
    </source>
</evidence>
<feature type="transmembrane region" description="Helical" evidence="2">
    <location>
        <begin position="66"/>
        <end position="83"/>
    </location>
</feature>
<dbReference type="Proteomes" id="UP000268093">
    <property type="component" value="Unassembled WGS sequence"/>
</dbReference>
<accession>A0A433D0J8</accession>
<keyword evidence="2" id="KW-0812">Transmembrane</keyword>
<comment type="caution">
    <text evidence="3">The sequence shown here is derived from an EMBL/GenBank/DDBJ whole genome shotgun (WGS) entry which is preliminary data.</text>
</comment>
<dbReference type="EMBL" id="RBNI01009081">
    <property type="protein sequence ID" value="RUP44341.1"/>
    <property type="molecule type" value="Genomic_DNA"/>
</dbReference>
<evidence type="ECO:0000313" key="3">
    <source>
        <dbReference type="EMBL" id="RUP44341.1"/>
    </source>
</evidence>
<proteinExistence type="predicted"/>